<proteinExistence type="predicted"/>
<comment type="caution">
    <text evidence="2">The sequence shown here is derived from an EMBL/GenBank/DDBJ whole genome shotgun (WGS) entry which is preliminary data.</text>
</comment>
<protein>
    <submittedName>
        <fullName evidence="2">Uncharacterized protein</fullName>
    </submittedName>
</protein>
<evidence type="ECO:0000313" key="3">
    <source>
        <dbReference type="Proteomes" id="UP000813462"/>
    </source>
</evidence>
<dbReference type="PANTHER" id="PTHR34467">
    <property type="entry name" value="TRANSMEMBRANE PROTEIN"/>
    <property type="match status" value="1"/>
</dbReference>
<name>A0A978UFW7_ZIZJJ</name>
<gene>
    <name evidence="2" type="ORF">FEM48_Zijuj11G0008700</name>
</gene>
<feature type="signal peptide" evidence="1">
    <location>
        <begin position="1"/>
        <end position="26"/>
    </location>
</feature>
<organism evidence="2 3">
    <name type="scientific">Ziziphus jujuba var. spinosa</name>
    <dbReference type="NCBI Taxonomy" id="714518"/>
    <lineage>
        <taxon>Eukaryota</taxon>
        <taxon>Viridiplantae</taxon>
        <taxon>Streptophyta</taxon>
        <taxon>Embryophyta</taxon>
        <taxon>Tracheophyta</taxon>
        <taxon>Spermatophyta</taxon>
        <taxon>Magnoliopsida</taxon>
        <taxon>eudicotyledons</taxon>
        <taxon>Gunneridae</taxon>
        <taxon>Pentapetalae</taxon>
        <taxon>rosids</taxon>
        <taxon>fabids</taxon>
        <taxon>Rosales</taxon>
        <taxon>Rhamnaceae</taxon>
        <taxon>Paliureae</taxon>
        <taxon>Ziziphus</taxon>
    </lineage>
</organism>
<evidence type="ECO:0000313" key="2">
    <source>
        <dbReference type="EMBL" id="KAH7513698.1"/>
    </source>
</evidence>
<accession>A0A978UFW7</accession>
<dbReference type="AlphaFoldDB" id="A0A978UFW7"/>
<evidence type="ECO:0000256" key="1">
    <source>
        <dbReference type="SAM" id="SignalP"/>
    </source>
</evidence>
<dbReference type="EMBL" id="JAEACU010000011">
    <property type="protein sequence ID" value="KAH7513698.1"/>
    <property type="molecule type" value="Genomic_DNA"/>
</dbReference>
<sequence>MVSMIKVYAVILLLIFVSMSSGRVQGIRNGFYHRNTPNEVTVEKEMRNLMSVEEVLDYPPARPNPRHGKGQP</sequence>
<feature type="chain" id="PRO_5038030742" evidence="1">
    <location>
        <begin position="27"/>
        <end position="72"/>
    </location>
</feature>
<keyword evidence="1" id="KW-0732">Signal</keyword>
<reference evidence="2" key="1">
    <citation type="journal article" date="2021" name="Front. Plant Sci.">
        <title>Chromosome-Scale Genome Assembly for Chinese Sour Jujube and Insights Into Its Genome Evolution and Domestication Signature.</title>
        <authorList>
            <person name="Shen L.-Y."/>
            <person name="Luo H."/>
            <person name="Wang X.-L."/>
            <person name="Wang X.-M."/>
            <person name="Qiu X.-J."/>
            <person name="Liu H."/>
            <person name="Zhou S.-S."/>
            <person name="Jia K.-H."/>
            <person name="Nie S."/>
            <person name="Bao Y.-T."/>
            <person name="Zhang R.-G."/>
            <person name="Yun Q.-Z."/>
            <person name="Chai Y.-H."/>
            <person name="Lu J.-Y."/>
            <person name="Li Y."/>
            <person name="Zhao S.-W."/>
            <person name="Mao J.-F."/>
            <person name="Jia S.-G."/>
            <person name="Mao Y.-M."/>
        </authorList>
    </citation>
    <scope>NUCLEOTIDE SEQUENCE</scope>
    <source>
        <strain evidence="2">AT0</strain>
        <tissue evidence="2">Leaf</tissue>
    </source>
</reference>
<dbReference type="Proteomes" id="UP000813462">
    <property type="component" value="Unassembled WGS sequence"/>
</dbReference>
<dbReference type="PANTHER" id="PTHR34467:SF3">
    <property type="entry name" value="PROTEIN, PUTATIVE-RELATED"/>
    <property type="match status" value="1"/>
</dbReference>